<comment type="caution">
    <text evidence="1">The sequence shown here is derived from an EMBL/GenBank/DDBJ whole genome shotgun (WGS) entry which is preliminary data.</text>
</comment>
<gene>
    <name evidence="1" type="ORF">SDC9_169065</name>
</gene>
<proteinExistence type="predicted"/>
<reference evidence="1" key="1">
    <citation type="submission" date="2019-08" db="EMBL/GenBank/DDBJ databases">
        <authorList>
            <person name="Kucharzyk K."/>
            <person name="Murdoch R.W."/>
            <person name="Higgins S."/>
            <person name="Loffler F."/>
        </authorList>
    </citation>
    <scope>NUCLEOTIDE SEQUENCE</scope>
</reference>
<name>A0A645G4W8_9ZZZZ</name>
<dbReference type="AlphaFoldDB" id="A0A645G4W8"/>
<sequence length="98" mass="11411">MTDYFNFRTTKTVILAFSKHKRDLFPEMRKAALRSGNPEIRDLAEATAEWENRDKYSMGSYYLAKSTYSGWCIKKHDYYPACLHKFYVAAAMEGGFCV</sequence>
<accession>A0A645G4W8</accession>
<evidence type="ECO:0000313" key="1">
    <source>
        <dbReference type="EMBL" id="MPN21685.1"/>
    </source>
</evidence>
<protein>
    <submittedName>
        <fullName evidence="1">Uncharacterized protein</fullName>
    </submittedName>
</protein>
<organism evidence="1">
    <name type="scientific">bioreactor metagenome</name>
    <dbReference type="NCBI Taxonomy" id="1076179"/>
    <lineage>
        <taxon>unclassified sequences</taxon>
        <taxon>metagenomes</taxon>
        <taxon>ecological metagenomes</taxon>
    </lineage>
</organism>
<dbReference type="EMBL" id="VSSQ01069713">
    <property type="protein sequence ID" value="MPN21685.1"/>
    <property type="molecule type" value="Genomic_DNA"/>
</dbReference>